<dbReference type="InterPro" id="IPR036890">
    <property type="entry name" value="HATPase_C_sf"/>
</dbReference>
<dbReference type="InterPro" id="IPR050482">
    <property type="entry name" value="Sensor_HK_TwoCompSys"/>
</dbReference>
<keyword evidence="9" id="KW-0472">Membrane</keyword>
<name>K2Q4H0_9FLAO</name>
<dbReference type="CDD" id="cd00130">
    <property type="entry name" value="PAS"/>
    <property type="match status" value="1"/>
</dbReference>
<evidence type="ECO:0000256" key="2">
    <source>
        <dbReference type="ARBA" id="ARBA00012438"/>
    </source>
</evidence>
<dbReference type="GO" id="GO:0000155">
    <property type="term" value="F:phosphorelay sensor kinase activity"/>
    <property type="evidence" value="ECO:0007669"/>
    <property type="project" value="InterPro"/>
</dbReference>
<dbReference type="GO" id="GO:0005524">
    <property type="term" value="F:ATP binding"/>
    <property type="evidence" value="ECO:0007669"/>
    <property type="project" value="UniProtKB-KW"/>
</dbReference>
<dbReference type="Proteomes" id="UP000007364">
    <property type="component" value="Unassembled WGS sequence"/>
</dbReference>
<evidence type="ECO:0000256" key="4">
    <source>
        <dbReference type="ARBA" id="ARBA00022679"/>
    </source>
</evidence>
<keyword evidence="6 12" id="KW-0418">Kinase</keyword>
<dbReference type="PANTHER" id="PTHR24421:SF10">
    <property type="entry name" value="NITRATE_NITRITE SENSOR PROTEIN NARQ"/>
    <property type="match status" value="1"/>
</dbReference>
<evidence type="ECO:0000256" key="6">
    <source>
        <dbReference type="ARBA" id="ARBA00022777"/>
    </source>
</evidence>
<dbReference type="SUPFAM" id="SSF55874">
    <property type="entry name" value="ATPase domain of HSP90 chaperone/DNA topoisomerase II/histidine kinase"/>
    <property type="match status" value="1"/>
</dbReference>
<dbReference type="RefSeq" id="WP_008991019.1">
    <property type="nucleotide sequence ID" value="NZ_AMSG01000005.1"/>
</dbReference>
<dbReference type="InterPro" id="IPR035965">
    <property type="entry name" value="PAS-like_dom_sf"/>
</dbReference>
<feature type="transmembrane region" description="Helical" evidence="9">
    <location>
        <begin position="18"/>
        <end position="39"/>
    </location>
</feature>
<sequence length="595" mass="67913">MSAEKTLDRIIYKRLQRLFIITLICLSVCYLAGFVYLFAQVKKVESNYSIQGFKDRPTFLSIIDRPEPTEVPVEESPDQKIITTLNTSIANWQVRLDTLKQNIQKVQEKKQSPSAIEPYFKDYINASKTTIDQIKALNFHPDIQPQINEVYKIENSYLQQIKSLSSNYDNRTDQISESLKAQLILSCFLGVSLITIAYYLALKPSTKYISRIIKQLLTLNKNAQEKVRRADILTQEKQETVKALQTLNTVMEQSLLYTRLDPQGYIISAGSKFSRFFNFNPNDPEVQFSTLIAKEERDQEYINNIIHTHKNTGWQGEIKGSDSQGEPRWFEISINPYHNENNNEALLVICFDITERKKAQNQISKLTKDHFESEMDRQKELSSKIIESQEKEQNRIAKDIHDGIGQMLTGLKFTIESIDPNNIESTNKKIEQLKELSAEIIIGVRTATFNLSPPELVDYGIAASLTNLSQELSKFTGKEILTINKTDFNSRLDPLVEINIYRIVQEAVNNAIKYAESSHIVITISHSEDMLSIVVDDNGKGFDLDAIATQEEHGGMGLTFMKERIAYINGRLYISSSEKVGTRVTINIPLLVDLN</sequence>
<dbReference type="PROSITE" id="PS50109">
    <property type="entry name" value="HIS_KIN"/>
    <property type="match status" value="1"/>
</dbReference>
<evidence type="ECO:0000256" key="7">
    <source>
        <dbReference type="ARBA" id="ARBA00022840"/>
    </source>
</evidence>
<evidence type="ECO:0000256" key="5">
    <source>
        <dbReference type="ARBA" id="ARBA00022741"/>
    </source>
</evidence>
<keyword evidence="13" id="KW-1185">Reference proteome</keyword>
<dbReference type="SMART" id="SM00387">
    <property type="entry name" value="HATPase_c"/>
    <property type="match status" value="1"/>
</dbReference>
<dbReference type="InterPro" id="IPR000014">
    <property type="entry name" value="PAS"/>
</dbReference>
<dbReference type="PATRIC" id="fig|555500.3.peg.1187"/>
<keyword evidence="7" id="KW-0067">ATP-binding</keyword>
<feature type="domain" description="Histidine kinase" evidence="10">
    <location>
        <begin position="500"/>
        <end position="592"/>
    </location>
</feature>
<proteinExistence type="predicted"/>
<keyword evidence="3" id="KW-0597">Phosphoprotein</keyword>
<dbReference type="NCBIfam" id="TIGR00229">
    <property type="entry name" value="sensory_box"/>
    <property type="match status" value="1"/>
</dbReference>
<dbReference type="EMBL" id="AMSG01000005">
    <property type="protein sequence ID" value="EKF55711.1"/>
    <property type="molecule type" value="Genomic_DNA"/>
</dbReference>
<keyword evidence="4" id="KW-0808">Transferase</keyword>
<accession>K2Q4H0</accession>
<evidence type="ECO:0000259" key="11">
    <source>
        <dbReference type="PROSITE" id="PS50113"/>
    </source>
</evidence>
<dbReference type="InterPro" id="IPR000700">
    <property type="entry name" value="PAS-assoc_C"/>
</dbReference>
<evidence type="ECO:0000313" key="13">
    <source>
        <dbReference type="Proteomes" id="UP000007364"/>
    </source>
</evidence>
<organism evidence="12 13">
    <name type="scientific">Galbibacter marinus</name>
    <dbReference type="NCBI Taxonomy" id="555500"/>
    <lineage>
        <taxon>Bacteria</taxon>
        <taxon>Pseudomonadati</taxon>
        <taxon>Bacteroidota</taxon>
        <taxon>Flavobacteriia</taxon>
        <taxon>Flavobacteriales</taxon>
        <taxon>Flavobacteriaceae</taxon>
        <taxon>Galbibacter</taxon>
    </lineage>
</organism>
<keyword evidence="5" id="KW-0547">Nucleotide-binding</keyword>
<dbReference type="CDD" id="cd16917">
    <property type="entry name" value="HATPase_UhpB-NarQ-NarX-like"/>
    <property type="match status" value="1"/>
</dbReference>
<reference evidence="12 13" key="1">
    <citation type="journal article" date="2012" name="J. Bacteriol.">
        <title>Genome Sequence of Galbibacter marinum Type Strain ck-I2-15.</title>
        <authorList>
            <person name="Lai Q."/>
            <person name="Li C."/>
            <person name="Shao Z."/>
        </authorList>
    </citation>
    <scope>NUCLEOTIDE SEQUENCE [LARGE SCALE GENOMIC DNA]</scope>
    <source>
        <strain evidence="13">ck-I2-15</strain>
    </source>
</reference>
<dbReference type="InterPro" id="IPR003594">
    <property type="entry name" value="HATPase_dom"/>
</dbReference>
<feature type="transmembrane region" description="Helical" evidence="9">
    <location>
        <begin position="183"/>
        <end position="202"/>
    </location>
</feature>
<dbReference type="PROSITE" id="PS50113">
    <property type="entry name" value="PAC"/>
    <property type="match status" value="1"/>
</dbReference>
<dbReference type="EC" id="2.7.13.3" evidence="2"/>
<dbReference type="InterPro" id="IPR005467">
    <property type="entry name" value="His_kinase_dom"/>
</dbReference>
<dbReference type="STRING" id="555500.I215_05737"/>
<dbReference type="SUPFAM" id="SSF55785">
    <property type="entry name" value="PYP-like sensor domain (PAS domain)"/>
    <property type="match status" value="1"/>
</dbReference>
<dbReference type="GO" id="GO:0016020">
    <property type="term" value="C:membrane"/>
    <property type="evidence" value="ECO:0007669"/>
    <property type="project" value="InterPro"/>
</dbReference>
<keyword evidence="9" id="KW-0812">Transmembrane</keyword>
<dbReference type="GO" id="GO:0046983">
    <property type="term" value="F:protein dimerization activity"/>
    <property type="evidence" value="ECO:0007669"/>
    <property type="project" value="InterPro"/>
</dbReference>
<dbReference type="Pfam" id="PF02518">
    <property type="entry name" value="HATPase_c"/>
    <property type="match status" value="1"/>
</dbReference>
<dbReference type="Gene3D" id="3.30.565.10">
    <property type="entry name" value="Histidine kinase-like ATPase, C-terminal domain"/>
    <property type="match status" value="1"/>
</dbReference>
<comment type="catalytic activity">
    <reaction evidence="1">
        <text>ATP + protein L-histidine = ADP + protein N-phospho-L-histidine.</text>
        <dbReference type="EC" id="2.7.13.3"/>
    </reaction>
</comment>
<dbReference type="OrthoDB" id="9760839at2"/>
<comment type="caution">
    <text evidence="12">The sequence shown here is derived from an EMBL/GenBank/DDBJ whole genome shotgun (WGS) entry which is preliminary data.</text>
</comment>
<evidence type="ECO:0000256" key="9">
    <source>
        <dbReference type="SAM" id="Phobius"/>
    </source>
</evidence>
<dbReference type="eggNOG" id="COG4585">
    <property type="taxonomic scope" value="Bacteria"/>
</dbReference>
<evidence type="ECO:0000256" key="1">
    <source>
        <dbReference type="ARBA" id="ARBA00000085"/>
    </source>
</evidence>
<protein>
    <recommendedName>
        <fullName evidence="2">histidine kinase</fullName>
        <ecNumber evidence="2">2.7.13.3</ecNumber>
    </recommendedName>
</protein>
<keyword evidence="9" id="KW-1133">Transmembrane helix</keyword>
<keyword evidence="8" id="KW-0902">Two-component regulatory system</keyword>
<dbReference type="Pfam" id="PF07730">
    <property type="entry name" value="HisKA_3"/>
    <property type="match status" value="1"/>
</dbReference>
<feature type="domain" description="PAC" evidence="11">
    <location>
        <begin position="314"/>
        <end position="365"/>
    </location>
</feature>
<dbReference type="Pfam" id="PF13426">
    <property type="entry name" value="PAS_9"/>
    <property type="match status" value="1"/>
</dbReference>
<gene>
    <name evidence="12" type="ORF">I215_05737</name>
</gene>
<dbReference type="InterPro" id="IPR011712">
    <property type="entry name" value="Sig_transdc_His_kin_sub3_dim/P"/>
</dbReference>
<evidence type="ECO:0000256" key="8">
    <source>
        <dbReference type="ARBA" id="ARBA00023012"/>
    </source>
</evidence>
<dbReference type="Gene3D" id="3.30.450.20">
    <property type="entry name" value="PAS domain"/>
    <property type="match status" value="1"/>
</dbReference>
<dbReference type="Gene3D" id="1.20.5.1930">
    <property type="match status" value="1"/>
</dbReference>
<dbReference type="PANTHER" id="PTHR24421">
    <property type="entry name" value="NITRATE/NITRITE SENSOR PROTEIN NARX-RELATED"/>
    <property type="match status" value="1"/>
</dbReference>
<evidence type="ECO:0000313" key="12">
    <source>
        <dbReference type="EMBL" id="EKF55711.1"/>
    </source>
</evidence>
<dbReference type="AlphaFoldDB" id="K2Q4H0"/>
<evidence type="ECO:0000256" key="3">
    <source>
        <dbReference type="ARBA" id="ARBA00022553"/>
    </source>
</evidence>
<evidence type="ECO:0000259" key="10">
    <source>
        <dbReference type="PROSITE" id="PS50109"/>
    </source>
</evidence>